<evidence type="ECO:0000256" key="5">
    <source>
        <dbReference type="SAM" id="MobiDB-lite"/>
    </source>
</evidence>
<dbReference type="InterPro" id="IPR033464">
    <property type="entry name" value="CSN8_PSD8_EIF3K"/>
</dbReference>
<feature type="compositionally biased region" description="Acidic residues" evidence="5">
    <location>
        <begin position="1"/>
        <end position="13"/>
    </location>
</feature>
<dbReference type="GO" id="GO:0033290">
    <property type="term" value="C:eukaryotic 48S preinitiation complex"/>
    <property type="evidence" value="ECO:0007669"/>
    <property type="project" value="UniProtKB-UniRule"/>
</dbReference>
<dbReference type="GO" id="GO:0001732">
    <property type="term" value="P:formation of cytoplasmic translation initiation complex"/>
    <property type="evidence" value="ECO:0007669"/>
    <property type="project" value="UniProtKB-UniRule"/>
</dbReference>
<evidence type="ECO:0000256" key="1">
    <source>
        <dbReference type="ARBA" id="ARBA00022490"/>
    </source>
</evidence>
<dbReference type="GO" id="GO:0003723">
    <property type="term" value="F:RNA binding"/>
    <property type="evidence" value="ECO:0007669"/>
    <property type="project" value="UniProtKB-UniRule"/>
</dbReference>
<dbReference type="AlphaFoldDB" id="A0A2P6NFZ5"/>
<evidence type="ECO:0000256" key="2">
    <source>
        <dbReference type="ARBA" id="ARBA00022540"/>
    </source>
</evidence>
<reference evidence="7 8" key="1">
    <citation type="journal article" date="2018" name="Genome Biol. Evol.">
        <title>Multiple Roots of Fruiting Body Formation in Amoebozoa.</title>
        <authorList>
            <person name="Hillmann F."/>
            <person name="Forbes G."/>
            <person name="Novohradska S."/>
            <person name="Ferling I."/>
            <person name="Riege K."/>
            <person name="Groth M."/>
            <person name="Westermann M."/>
            <person name="Marz M."/>
            <person name="Spaller T."/>
            <person name="Winckler T."/>
            <person name="Schaap P."/>
            <person name="Glockner G."/>
        </authorList>
    </citation>
    <scope>NUCLEOTIDE SEQUENCE [LARGE SCALE GENOMIC DNA]</scope>
    <source>
        <strain evidence="7 8">Jena</strain>
    </source>
</reference>
<dbReference type="SUPFAM" id="SSF46785">
    <property type="entry name" value="Winged helix' DNA-binding domain"/>
    <property type="match status" value="1"/>
</dbReference>
<evidence type="ECO:0000313" key="8">
    <source>
        <dbReference type="Proteomes" id="UP000241769"/>
    </source>
</evidence>
<keyword evidence="3 4" id="KW-0648">Protein biosynthesis</keyword>
<dbReference type="SUPFAM" id="SSF48371">
    <property type="entry name" value="ARM repeat"/>
    <property type="match status" value="1"/>
</dbReference>
<comment type="subunit">
    <text evidence="4">Component of the eukaryotic translation initiation factor 3 (eIF-3) complex.</text>
</comment>
<dbReference type="PANTHER" id="PTHR13022">
    <property type="entry name" value="EUKARYOTIC TRANSLATION INITIATION FACTOR 3 SUBUNIT 11"/>
    <property type="match status" value="1"/>
</dbReference>
<organism evidence="7 8">
    <name type="scientific">Planoprotostelium fungivorum</name>
    <dbReference type="NCBI Taxonomy" id="1890364"/>
    <lineage>
        <taxon>Eukaryota</taxon>
        <taxon>Amoebozoa</taxon>
        <taxon>Evosea</taxon>
        <taxon>Variosea</taxon>
        <taxon>Cavosteliida</taxon>
        <taxon>Cavosteliaceae</taxon>
        <taxon>Planoprotostelium</taxon>
    </lineage>
</organism>
<proteinExistence type="inferred from homology"/>
<feature type="compositionally biased region" description="Basic and acidic residues" evidence="5">
    <location>
        <begin position="14"/>
        <end position="25"/>
    </location>
</feature>
<dbReference type="Pfam" id="PF10075">
    <property type="entry name" value="CSN8_PSD8_EIF3K"/>
    <property type="match status" value="1"/>
</dbReference>
<dbReference type="GO" id="GO:0016282">
    <property type="term" value="C:eukaryotic 43S preinitiation complex"/>
    <property type="evidence" value="ECO:0007669"/>
    <property type="project" value="UniProtKB-UniRule"/>
</dbReference>
<dbReference type="GO" id="GO:0005852">
    <property type="term" value="C:eukaryotic translation initiation factor 3 complex"/>
    <property type="evidence" value="ECO:0007669"/>
    <property type="project" value="UniProtKB-UniRule"/>
</dbReference>
<dbReference type="InterPro" id="IPR016020">
    <property type="entry name" value="Transl_init_fac_sub12_N_euk"/>
</dbReference>
<comment type="subcellular location">
    <subcellularLocation>
        <location evidence="4">Cytoplasm</location>
    </subcellularLocation>
</comment>
<dbReference type="Gene3D" id="1.10.10.10">
    <property type="entry name" value="Winged helix-like DNA-binding domain superfamily/Winged helix DNA-binding domain"/>
    <property type="match status" value="1"/>
</dbReference>
<dbReference type="InterPro" id="IPR016024">
    <property type="entry name" value="ARM-type_fold"/>
</dbReference>
<dbReference type="GO" id="GO:0006446">
    <property type="term" value="P:regulation of translational initiation"/>
    <property type="evidence" value="ECO:0007669"/>
    <property type="project" value="InterPro"/>
</dbReference>
<sequence>MLHDEYAEEDTADEFEKSEPEKEAENISITTMSSTDVESIAPLEGKVNSLLGETSPAATDANLSLVKLYQFHPERLNKDILSKVLVRSLMNLPSNDLQLILYLLPEKQHAEEPTLTVVRLSNHLERAQYAKFWEATKGAQELLSSVPNFHTTVREFISSMITLSHRTIRIEQLEQVLGLSKEQSNSYIQEKGWSNDNGAISLGSVDQTQTKKMSQNVKFDDLSRILKTLNK</sequence>
<dbReference type="PANTHER" id="PTHR13022:SF0">
    <property type="entry name" value="EUKARYOTIC TRANSLATION INITIATION FACTOR 3 SUBUNIT K"/>
    <property type="match status" value="1"/>
</dbReference>
<dbReference type="GO" id="GO:0043022">
    <property type="term" value="F:ribosome binding"/>
    <property type="evidence" value="ECO:0007669"/>
    <property type="project" value="InterPro"/>
</dbReference>
<evidence type="ECO:0000313" key="7">
    <source>
        <dbReference type="EMBL" id="PRP82855.1"/>
    </source>
</evidence>
<dbReference type="InterPro" id="IPR009374">
    <property type="entry name" value="eIF3k"/>
</dbReference>
<dbReference type="Gene3D" id="1.25.40.250">
    <property type="entry name" value="ARM repeat, domain 1"/>
    <property type="match status" value="1"/>
</dbReference>
<evidence type="ECO:0000256" key="3">
    <source>
        <dbReference type="ARBA" id="ARBA00022917"/>
    </source>
</evidence>
<comment type="similarity">
    <text evidence="4">Belongs to the eIF-3 subunit K family.</text>
</comment>
<comment type="caution">
    <text evidence="7">The sequence shown here is derived from an EMBL/GenBank/DDBJ whole genome shotgun (WGS) entry which is preliminary data.</text>
</comment>
<dbReference type="Proteomes" id="UP000241769">
    <property type="component" value="Unassembled WGS sequence"/>
</dbReference>
<accession>A0A2P6NFZ5</accession>
<feature type="region of interest" description="Disordered" evidence="5">
    <location>
        <begin position="1"/>
        <end position="27"/>
    </location>
</feature>
<dbReference type="InParanoid" id="A0A2P6NFZ5"/>
<dbReference type="InterPro" id="IPR036388">
    <property type="entry name" value="WH-like_DNA-bd_sf"/>
</dbReference>
<evidence type="ECO:0000256" key="4">
    <source>
        <dbReference type="HAMAP-Rule" id="MF_03010"/>
    </source>
</evidence>
<name>A0A2P6NFZ5_9EUKA</name>
<dbReference type="InterPro" id="IPR000717">
    <property type="entry name" value="PCI_dom"/>
</dbReference>
<gene>
    <name evidence="7" type="ORF">PROFUN_04718</name>
</gene>
<dbReference type="GO" id="GO:0003743">
    <property type="term" value="F:translation initiation factor activity"/>
    <property type="evidence" value="ECO:0007669"/>
    <property type="project" value="UniProtKB-UniRule"/>
</dbReference>
<dbReference type="FunCoup" id="A0A2P6NFZ5">
    <property type="interactions" value="691"/>
</dbReference>
<keyword evidence="8" id="KW-1185">Reference proteome</keyword>
<dbReference type="HAMAP" id="MF_03010">
    <property type="entry name" value="eIF3k"/>
    <property type="match status" value="1"/>
</dbReference>
<dbReference type="EMBL" id="MDYQ01000094">
    <property type="protein sequence ID" value="PRP82855.1"/>
    <property type="molecule type" value="Genomic_DNA"/>
</dbReference>
<feature type="domain" description="PCI" evidence="6">
    <location>
        <begin position="57"/>
        <end position="218"/>
    </location>
</feature>
<keyword evidence="1 4" id="KW-0963">Cytoplasm</keyword>
<dbReference type="PROSITE" id="PS50250">
    <property type="entry name" value="PCI"/>
    <property type="match status" value="1"/>
</dbReference>
<dbReference type="OrthoDB" id="337745at2759"/>
<dbReference type="STRING" id="1890364.A0A2P6NFZ5"/>
<comment type="function">
    <text evidence="4">Component of the eukaryotic translation initiation factor 3 (eIF-3) complex, which is involved in protein synthesis of a specialized repertoire of mRNAs and, together with other initiation factors, stimulates binding of mRNA and methionyl-tRNAi to the 40S ribosome. The eIF-3 complex specifically targets and initiates translation of a subset of mRNAs involved in cell proliferation.</text>
</comment>
<dbReference type="InterPro" id="IPR036390">
    <property type="entry name" value="WH_DNA-bd_sf"/>
</dbReference>
<protein>
    <recommendedName>
        <fullName evidence="4">Eukaryotic translation initiation factor 3 subunit K</fullName>
        <shortName evidence="4">eIF3k</shortName>
    </recommendedName>
    <alternativeName>
        <fullName evidence="4">eIF-3 p25</fullName>
    </alternativeName>
</protein>
<keyword evidence="2 4" id="KW-0396">Initiation factor</keyword>
<evidence type="ECO:0000259" key="6">
    <source>
        <dbReference type="PROSITE" id="PS50250"/>
    </source>
</evidence>